<accession>A0A6A1W1I4</accession>
<evidence type="ECO:0000313" key="3">
    <source>
        <dbReference type="Proteomes" id="UP000516437"/>
    </source>
</evidence>
<dbReference type="FunFam" id="3.40.50.1820:FF:000036">
    <property type="entry name" value="Alpha/beta-Hydrolases superfamily protein"/>
    <property type="match status" value="1"/>
</dbReference>
<dbReference type="Proteomes" id="UP000516437">
    <property type="component" value="Chromosome 3"/>
</dbReference>
<comment type="caution">
    <text evidence="2">The sequence shown here is derived from an EMBL/GenBank/DDBJ whole genome shotgun (WGS) entry which is preliminary data.</text>
</comment>
<proteinExistence type="predicted"/>
<name>A0A6A1W1I4_9ROSI</name>
<dbReference type="InterPro" id="IPR022742">
    <property type="entry name" value="Hydrolase_4"/>
</dbReference>
<dbReference type="InterPro" id="IPR029058">
    <property type="entry name" value="AB_hydrolase_fold"/>
</dbReference>
<protein>
    <submittedName>
        <fullName evidence="2">Caffeoylshikimate esterase</fullName>
    </submittedName>
</protein>
<organism evidence="2 3">
    <name type="scientific">Morella rubra</name>
    <name type="common">Chinese bayberry</name>
    <dbReference type="NCBI Taxonomy" id="262757"/>
    <lineage>
        <taxon>Eukaryota</taxon>
        <taxon>Viridiplantae</taxon>
        <taxon>Streptophyta</taxon>
        <taxon>Embryophyta</taxon>
        <taxon>Tracheophyta</taxon>
        <taxon>Spermatophyta</taxon>
        <taxon>Magnoliopsida</taxon>
        <taxon>eudicotyledons</taxon>
        <taxon>Gunneridae</taxon>
        <taxon>Pentapetalae</taxon>
        <taxon>rosids</taxon>
        <taxon>fabids</taxon>
        <taxon>Fagales</taxon>
        <taxon>Myricaceae</taxon>
        <taxon>Morella</taxon>
    </lineage>
</organism>
<dbReference type="PANTHER" id="PTHR11614">
    <property type="entry name" value="PHOSPHOLIPASE-RELATED"/>
    <property type="match status" value="1"/>
</dbReference>
<dbReference type="EMBL" id="RXIC02000021">
    <property type="protein sequence ID" value="KAB1217987.1"/>
    <property type="molecule type" value="Genomic_DNA"/>
</dbReference>
<sequence length="354" mass="40080">MVRVNGFKGHGPWVLVNENRPIKCDLKSVKSITRNRRAQASKTGDVRYEEEYIFNSREVKLFTCRWLPVNGEPKALIFMCHGYAMECSITMDSTARRLVKAGFAVYGIDYEGHGKSGGLAGFVNNFDDVVDDCSNHFTNICEKRENRGKMRYLMGESMGGAMVLLLHRKKPEYWDGGILVAPMCKIADDMRPNPIVLSVLTKLCLVIPTWKLIPTPDIIDLAFKELAIREQVRANPYCYKGRPRLKTGAELFRVSADIEKRLNEVSLPFLVIHGEEDRVTDKAVSKLLYDSASSPDKNLKLYPGMWHGLLYGEPPENLDIVFSDIINWLDNRPALGSSGLEKELKHQNDVLLKD</sequence>
<evidence type="ECO:0000259" key="1">
    <source>
        <dbReference type="Pfam" id="PF12146"/>
    </source>
</evidence>
<dbReference type="SUPFAM" id="SSF53474">
    <property type="entry name" value="alpha/beta-Hydrolases"/>
    <property type="match status" value="1"/>
</dbReference>
<dbReference type="InterPro" id="IPR051044">
    <property type="entry name" value="MAG_DAG_Lipase"/>
</dbReference>
<feature type="domain" description="Serine aminopeptidase S33" evidence="1">
    <location>
        <begin position="72"/>
        <end position="312"/>
    </location>
</feature>
<dbReference type="Gene3D" id="3.40.50.1820">
    <property type="entry name" value="alpha/beta hydrolase"/>
    <property type="match status" value="1"/>
</dbReference>
<keyword evidence="3" id="KW-1185">Reference proteome</keyword>
<dbReference type="AlphaFoldDB" id="A0A6A1W1I4"/>
<dbReference type="InterPro" id="IPR000073">
    <property type="entry name" value="AB_hydrolase_1"/>
</dbReference>
<evidence type="ECO:0000313" key="2">
    <source>
        <dbReference type="EMBL" id="KAB1217987.1"/>
    </source>
</evidence>
<dbReference type="Pfam" id="PF12146">
    <property type="entry name" value="Hydrolase_4"/>
    <property type="match status" value="1"/>
</dbReference>
<gene>
    <name evidence="2" type="ORF">CJ030_MR3G014603</name>
</gene>
<dbReference type="PRINTS" id="PR00111">
    <property type="entry name" value="ABHYDROLASE"/>
</dbReference>
<reference evidence="2 3" key="1">
    <citation type="journal article" date="2019" name="Plant Biotechnol. J.">
        <title>The red bayberry genome and genetic basis of sex determination.</title>
        <authorList>
            <person name="Jia H.M."/>
            <person name="Jia H.J."/>
            <person name="Cai Q.L."/>
            <person name="Wang Y."/>
            <person name="Zhao H.B."/>
            <person name="Yang W.F."/>
            <person name="Wang G.Y."/>
            <person name="Li Y.H."/>
            <person name="Zhan D.L."/>
            <person name="Shen Y.T."/>
            <person name="Niu Q.F."/>
            <person name="Chang L."/>
            <person name="Qiu J."/>
            <person name="Zhao L."/>
            <person name="Xie H.B."/>
            <person name="Fu W.Y."/>
            <person name="Jin J."/>
            <person name="Li X.W."/>
            <person name="Jiao Y."/>
            <person name="Zhou C.C."/>
            <person name="Tu T."/>
            <person name="Chai C.Y."/>
            <person name="Gao J.L."/>
            <person name="Fan L.J."/>
            <person name="van de Weg E."/>
            <person name="Wang J.Y."/>
            <person name="Gao Z.S."/>
        </authorList>
    </citation>
    <scope>NUCLEOTIDE SEQUENCE [LARGE SCALE GENOMIC DNA]</scope>
    <source>
        <tissue evidence="2">Leaves</tissue>
    </source>
</reference>
<dbReference type="OrthoDB" id="2498029at2759"/>